<proteinExistence type="predicted"/>
<dbReference type="STRING" id="568860.SAMN05421811_1274"/>
<evidence type="ECO:0000313" key="1">
    <source>
        <dbReference type="EMBL" id="SEU46334.1"/>
    </source>
</evidence>
<name>A0A1I0LTK6_9ACTN</name>
<accession>A0A1I0LTK6</accession>
<evidence type="ECO:0000313" key="2">
    <source>
        <dbReference type="Proteomes" id="UP000199361"/>
    </source>
</evidence>
<dbReference type="AlphaFoldDB" id="A0A1I0LTK6"/>
<dbReference type="RefSeq" id="WP_091093980.1">
    <property type="nucleotide sequence ID" value="NZ_FOHX01000027.1"/>
</dbReference>
<sequence length="122" mass="13251">MSANTCTTESVNTSGTDVIAYATRDDLVNLVRKLLLPRGNDGSTFGETQIGSATVDGFLENPVCVHRAAHQIAALAESGELNEDEWPELYEHPDELIEEHDPDADRSAAQEIVTLLTEAWGL</sequence>
<dbReference type="EMBL" id="FOHX01000027">
    <property type="protein sequence ID" value="SEU46334.1"/>
    <property type="molecule type" value="Genomic_DNA"/>
</dbReference>
<protein>
    <submittedName>
        <fullName evidence="1">Uncharacterized protein</fullName>
    </submittedName>
</protein>
<reference evidence="1 2" key="1">
    <citation type="submission" date="2016-10" db="EMBL/GenBank/DDBJ databases">
        <authorList>
            <person name="de Groot N.N."/>
        </authorList>
    </citation>
    <scope>NUCLEOTIDE SEQUENCE [LARGE SCALE GENOMIC DNA]</scope>
    <source>
        <strain evidence="1 2">CGMCC 4.5598</strain>
    </source>
</reference>
<dbReference type="Proteomes" id="UP000199361">
    <property type="component" value="Unassembled WGS sequence"/>
</dbReference>
<keyword evidence="2" id="KW-1185">Reference proteome</keyword>
<organism evidence="1 2">
    <name type="scientific">Nonomuraea wenchangensis</name>
    <dbReference type="NCBI Taxonomy" id="568860"/>
    <lineage>
        <taxon>Bacteria</taxon>
        <taxon>Bacillati</taxon>
        <taxon>Actinomycetota</taxon>
        <taxon>Actinomycetes</taxon>
        <taxon>Streptosporangiales</taxon>
        <taxon>Streptosporangiaceae</taxon>
        <taxon>Nonomuraea</taxon>
    </lineage>
</organism>
<gene>
    <name evidence="1" type="ORF">SAMN05421811_1274</name>
</gene>